<sequence length="75" mass="8351">MSGHLQILGHGLSTQCTTLEAARKKSQDEDNKGVGCETLFDLKNTKIMMRKVLVLISLKLAKTDKFVTTSHFKQS</sequence>
<comment type="caution">
    <text evidence="1">The sequence shown here is derived from an EMBL/GenBank/DDBJ whole genome shotgun (WGS) entry which is preliminary data.</text>
</comment>
<dbReference type="Proteomes" id="UP001353858">
    <property type="component" value="Unassembled WGS sequence"/>
</dbReference>
<dbReference type="EMBL" id="JARPUR010000001">
    <property type="protein sequence ID" value="KAK4886706.1"/>
    <property type="molecule type" value="Genomic_DNA"/>
</dbReference>
<protein>
    <submittedName>
        <fullName evidence="1">Uncharacterized protein</fullName>
    </submittedName>
</protein>
<evidence type="ECO:0000313" key="2">
    <source>
        <dbReference type="Proteomes" id="UP001353858"/>
    </source>
</evidence>
<organism evidence="1 2">
    <name type="scientific">Aquatica leii</name>
    <dbReference type="NCBI Taxonomy" id="1421715"/>
    <lineage>
        <taxon>Eukaryota</taxon>
        <taxon>Metazoa</taxon>
        <taxon>Ecdysozoa</taxon>
        <taxon>Arthropoda</taxon>
        <taxon>Hexapoda</taxon>
        <taxon>Insecta</taxon>
        <taxon>Pterygota</taxon>
        <taxon>Neoptera</taxon>
        <taxon>Endopterygota</taxon>
        <taxon>Coleoptera</taxon>
        <taxon>Polyphaga</taxon>
        <taxon>Elateriformia</taxon>
        <taxon>Elateroidea</taxon>
        <taxon>Lampyridae</taxon>
        <taxon>Luciolinae</taxon>
        <taxon>Aquatica</taxon>
    </lineage>
</organism>
<name>A0AAN7PN23_9COLE</name>
<gene>
    <name evidence="1" type="ORF">RN001_002977</name>
</gene>
<keyword evidence="2" id="KW-1185">Reference proteome</keyword>
<proteinExistence type="predicted"/>
<evidence type="ECO:0000313" key="1">
    <source>
        <dbReference type="EMBL" id="KAK4886706.1"/>
    </source>
</evidence>
<accession>A0AAN7PN23</accession>
<reference evidence="2" key="1">
    <citation type="submission" date="2023-01" db="EMBL/GenBank/DDBJ databases">
        <title>Key to firefly adult light organ development and bioluminescence: homeobox transcription factors regulate luciferase expression and transportation to peroxisome.</title>
        <authorList>
            <person name="Fu X."/>
        </authorList>
    </citation>
    <scope>NUCLEOTIDE SEQUENCE [LARGE SCALE GENOMIC DNA]</scope>
</reference>
<dbReference type="AlphaFoldDB" id="A0AAN7PN23"/>